<organism evidence="2 3">
    <name type="scientific">Mauremys mutica</name>
    <name type="common">yellowpond turtle</name>
    <dbReference type="NCBI Taxonomy" id="74926"/>
    <lineage>
        <taxon>Eukaryota</taxon>
        <taxon>Metazoa</taxon>
        <taxon>Chordata</taxon>
        <taxon>Craniata</taxon>
        <taxon>Vertebrata</taxon>
        <taxon>Euteleostomi</taxon>
        <taxon>Archelosauria</taxon>
        <taxon>Testudinata</taxon>
        <taxon>Testudines</taxon>
        <taxon>Cryptodira</taxon>
        <taxon>Durocryptodira</taxon>
        <taxon>Testudinoidea</taxon>
        <taxon>Geoemydidae</taxon>
        <taxon>Geoemydinae</taxon>
        <taxon>Mauremys</taxon>
    </lineage>
</organism>
<gene>
    <name evidence="2" type="ORF">KIL84_017335</name>
</gene>
<evidence type="ECO:0000256" key="1">
    <source>
        <dbReference type="SAM" id="MobiDB-lite"/>
    </source>
</evidence>
<keyword evidence="3" id="KW-1185">Reference proteome</keyword>
<reference evidence="2" key="1">
    <citation type="submission" date="2021-09" db="EMBL/GenBank/DDBJ databases">
        <title>The genome of Mauremys mutica provides insights into the evolution of semi-aquatic lifestyle.</title>
        <authorList>
            <person name="Gong S."/>
            <person name="Gao Y."/>
        </authorList>
    </citation>
    <scope>NUCLEOTIDE SEQUENCE</scope>
    <source>
        <strain evidence="2">MM-2020</strain>
        <tissue evidence="2">Muscle</tissue>
    </source>
</reference>
<feature type="compositionally biased region" description="Polar residues" evidence="1">
    <location>
        <begin position="102"/>
        <end position="119"/>
    </location>
</feature>
<proteinExistence type="predicted"/>
<dbReference type="Proteomes" id="UP000827986">
    <property type="component" value="Unassembled WGS sequence"/>
</dbReference>
<comment type="caution">
    <text evidence="2">The sequence shown here is derived from an EMBL/GenBank/DDBJ whole genome shotgun (WGS) entry which is preliminary data.</text>
</comment>
<dbReference type="AlphaFoldDB" id="A0A9D3X556"/>
<dbReference type="EMBL" id="JAHDVG010000482">
    <property type="protein sequence ID" value="KAH1173496.1"/>
    <property type="molecule type" value="Genomic_DNA"/>
</dbReference>
<evidence type="ECO:0000313" key="2">
    <source>
        <dbReference type="EMBL" id="KAH1173496.1"/>
    </source>
</evidence>
<sequence>MHSTLGVTNRIPLTQEVSVTYMTVAQLEVGRGEYPDVIALRELGIGECLLDPEKPCTHKVSVLVSQKVCFSFLLHKALMREQMSGDENAILDVVPHLLQTNQSSRWNPTKSLDPNSRSGSKLHLSAPKRSNFISKAS</sequence>
<protein>
    <submittedName>
        <fullName evidence="2">Uncharacterized protein</fullName>
    </submittedName>
</protein>
<accession>A0A9D3X556</accession>
<feature type="region of interest" description="Disordered" evidence="1">
    <location>
        <begin position="102"/>
        <end position="137"/>
    </location>
</feature>
<evidence type="ECO:0000313" key="3">
    <source>
        <dbReference type="Proteomes" id="UP000827986"/>
    </source>
</evidence>
<name>A0A9D3X556_9SAUR</name>